<protein>
    <submittedName>
        <fullName evidence="2">Uracil DNA glycosylase superfamily protein</fullName>
    </submittedName>
</protein>
<gene>
    <name evidence="2" type="ORF">SAMN04488568_11465</name>
</gene>
<dbReference type="AlphaFoldDB" id="A0A1G9UAX0"/>
<keyword evidence="3" id="KW-1185">Reference proteome</keyword>
<dbReference type="InterPro" id="IPR036895">
    <property type="entry name" value="Uracil-DNA_glycosylase-like_sf"/>
</dbReference>
<organism evidence="2 3">
    <name type="scientific">Maricaulis salignorans</name>
    <dbReference type="NCBI Taxonomy" id="144026"/>
    <lineage>
        <taxon>Bacteria</taxon>
        <taxon>Pseudomonadati</taxon>
        <taxon>Pseudomonadota</taxon>
        <taxon>Alphaproteobacteria</taxon>
        <taxon>Maricaulales</taxon>
        <taxon>Maricaulaceae</taxon>
        <taxon>Maricaulis</taxon>
    </lineage>
</organism>
<dbReference type="EMBL" id="FNHG01000014">
    <property type="protein sequence ID" value="SDM57110.1"/>
    <property type="molecule type" value="Genomic_DNA"/>
</dbReference>
<proteinExistence type="predicted"/>
<dbReference type="OrthoDB" id="573462at2"/>
<name>A0A1G9UAX0_9PROT</name>
<evidence type="ECO:0000259" key="1">
    <source>
        <dbReference type="Pfam" id="PF03167"/>
    </source>
</evidence>
<evidence type="ECO:0000313" key="2">
    <source>
        <dbReference type="EMBL" id="SDM57110.1"/>
    </source>
</evidence>
<dbReference type="SUPFAM" id="SSF52141">
    <property type="entry name" value="Uracil-DNA glycosylase-like"/>
    <property type="match status" value="1"/>
</dbReference>
<sequence length="254" mass="27618">MQDSYVERIRAHAMRGTSIHEVEADLTIFEDGSLRAEYAPFDHVEQNAQIVLVGLTPGRQQARNALSAFIEQLRAGVSVPVALAVAKKTGSFSGPLRKNLTAMLDHIGVNSRLGVPTSDCLFDGKEQRAHFTSALRYPVFRNGQNYSGSPSPLKVSPLVSMIDTYLAQEASTLSSAIWIPLGSHAAAALLRLVDHGRLDRDQVLAGLPHPSGANAERVAYFLGRKSRDQLSAKTRPEPIDEGRSRLIRQVAALS</sequence>
<dbReference type="STRING" id="144026.SAMN04488568_11465"/>
<reference evidence="2 3" key="1">
    <citation type="submission" date="2016-10" db="EMBL/GenBank/DDBJ databases">
        <authorList>
            <person name="de Groot N.N."/>
        </authorList>
    </citation>
    <scope>NUCLEOTIDE SEQUENCE [LARGE SCALE GENOMIC DNA]</scope>
    <source>
        <strain evidence="2 3">DSM 16077</strain>
    </source>
</reference>
<dbReference type="RefSeq" id="WP_091770809.1">
    <property type="nucleotide sequence ID" value="NZ_FNHG01000014.1"/>
</dbReference>
<dbReference type="Pfam" id="PF03167">
    <property type="entry name" value="UDG"/>
    <property type="match status" value="1"/>
</dbReference>
<dbReference type="InterPro" id="IPR005122">
    <property type="entry name" value="Uracil-DNA_glycosylase-like"/>
</dbReference>
<dbReference type="Proteomes" id="UP000199759">
    <property type="component" value="Unassembled WGS sequence"/>
</dbReference>
<accession>A0A1G9UAX0</accession>
<dbReference type="Gene3D" id="3.40.470.10">
    <property type="entry name" value="Uracil-DNA glycosylase-like domain"/>
    <property type="match status" value="1"/>
</dbReference>
<feature type="domain" description="Uracil-DNA glycosylase-like" evidence="1">
    <location>
        <begin position="41"/>
        <end position="217"/>
    </location>
</feature>
<evidence type="ECO:0000313" key="3">
    <source>
        <dbReference type="Proteomes" id="UP000199759"/>
    </source>
</evidence>